<accession>A0A0K2TZ24</accession>
<dbReference type="AlphaFoldDB" id="A0A0K2TZ24"/>
<protein>
    <submittedName>
        <fullName evidence="1">Uncharacterized protein</fullName>
    </submittedName>
</protein>
<proteinExistence type="predicted"/>
<reference evidence="1" key="1">
    <citation type="submission" date="2014-05" db="EMBL/GenBank/DDBJ databases">
        <authorList>
            <person name="Chronopoulou M."/>
        </authorList>
    </citation>
    <scope>NUCLEOTIDE SEQUENCE</scope>
    <source>
        <tissue evidence="1">Whole organism</tissue>
    </source>
</reference>
<dbReference type="EMBL" id="HACA01013918">
    <property type="protein sequence ID" value="CDW31279.1"/>
    <property type="molecule type" value="Transcribed_RNA"/>
</dbReference>
<sequence>MATLRMVAGTLSAAVIGMTYVYLGGSLPFNNYLSDCPHEMFVNKHLCVDCKTLQDALEFSRNRQSYGDTNVNTVFFSSSVFESKKGDRELVCVNTTPLRAVKCTLSSNHCYEMGSNCIGKHAVSNGHLFYHEVSCT</sequence>
<evidence type="ECO:0000313" key="1">
    <source>
        <dbReference type="EMBL" id="CDW31279.1"/>
    </source>
</evidence>
<name>A0A0K2TZ24_LEPSM</name>
<organism evidence="1">
    <name type="scientific">Lepeophtheirus salmonis</name>
    <name type="common">Salmon louse</name>
    <name type="synonym">Caligus salmonis</name>
    <dbReference type="NCBI Taxonomy" id="72036"/>
    <lineage>
        <taxon>Eukaryota</taxon>
        <taxon>Metazoa</taxon>
        <taxon>Ecdysozoa</taxon>
        <taxon>Arthropoda</taxon>
        <taxon>Crustacea</taxon>
        <taxon>Multicrustacea</taxon>
        <taxon>Hexanauplia</taxon>
        <taxon>Copepoda</taxon>
        <taxon>Siphonostomatoida</taxon>
        <taxon>Caligidae</taxon>
        <taxon>Lepeophtheirus</taxon>
    </lineage>
</organism>